<evidence type="ECO:0000313" key="4">
    <source>
        <dbReference type="Proteomes" id="UP000184501"/>
    </source>
</evidence>
<evidence type="ECO:0000256" key="1">
    <source>
        <dbReference type="SAM" id="SignalP"/>
    </source>
</evidence>
<sequence>MSKRQIALLGLAATLSFGVAAGPVAAAEAAPDTVAASAACPAVAKVKRVEGWVSPNACAFITKQVAFGEMKTLPDAQRRVDAYGDIFAPDATLWEPAEPGKLVRGLDDIKASIKGTLASLPDFQFTGERISVDGPVVMFGANNTVTVKGHAITYPAIYRVLLGDDGKVIQGRRYYDRSQWFAPLDSTLPKVFDGVADSGPTPSSAKAPTVDEIMARGKAWNRGDVEALVAPTGGAPLSAPGLEDRVLRTTQGKRDYLNRFFGAAEDIQLQLGQVARSQDATVVEWFGTVRTQGRVVSFGIIERIGHSRGKVTQWSLSFDTLPLVADGKKIVELYGLLR</sequence>
<keyword evidence="4" id="KW-1185">Reference proteome</keyword>
<dbReference type="InterPro" id="IPR037401">
    <property type="entry name" value="SnoaL-like"/>
</dbReference>
<evidence type="ECO:0000313" key="3">
    <source>
        <dbReference type="EMBL" id="SHG82049.1"/>
    </source>
</evidence>
<dbReference type="InterPro" id="IPR032710">
    <property type="entry name" value="NTF2-like_dom_sf"/>
</dbReference>
<proteinExistence type="predicted"/>
<dbReference type="Pfam" id="PF12680">
    <property type="entry name" value="SnoaL_2"/>
    <property type="match status" value="1"/>
</dbReference>
<dbReference type="RefSeq" id="WP_073489441.1">
    <property type="nucleotide sequence ID" value="NZ_FQVN01000014.1"/>
</dbReference>
<dbReference type="SUPFAM" id="SSF54427">
    <property type="entry name" value="NTF2-like"/>
    <property type="match status" value="2"/>
</dbReference>
<dbReference type="GO" id="GO:0016853">
    <property type="term" value="F:isomerase activity"/>
    <property type="evidence" value="ECO:0007669"/>
    <property type="project" value="UniProtKB-KW"/>
</dbReference>
<dbReference type="AlphaFoldDB" id="A0A1M5MYP4"/>
<keyword evidence="3" id="KW-0413">Isomerase</keyword>
<dbReference type="EMBL" id="FQVN01000014">
    <property type="protein sequence ID" value="SHG82049.1"/>
    <property type="molecule type" value="Genomic_DNA"/>
</dbReference>
<evidence type="ECO:0000259" key="2">
    <source>
        <dbReference type="Pfam" id="PF12680"/>
    </source>
</evidence>
<protein>
    <submittedName>
        <fullName evidence="3">Ketosteroid isomerase-related protein</fullName>
    </submittedName>
</protein>
<dbReference type="Proteomes" id="UP000184501">
    <property type="component" value="Unassembled WGS sequence"/>
</dbReference>
<organism evidence="3 4">
    <name type="scientific">Streptoalloteichus hindustanus</name>
    <dbReference type="NCBI Taxonomy" id="2017"/>
    <lineage>
        <taxon>Bacteria</taxon>
        <taxon>Bacillati</taxon>
        <taxon>Actinomycetota</taxon>
        <taxon>Actinomycetes</taxon>
        <taxon>Pseudonocardiales</taxon>
        <taxon>Pseudonocardiaceae</taxon>
        <taxon>Streptoalloteichus</taxon>
    </lineage>
</organism>
<keyword evidence="1" id="KW-0732">Signal</keyword>
<accession>A0A1M5MYP4</accession>
<feature type="signal peptide" evidence="1">
    <location>
        <begin position="1"/>
        <end position="26"/>
    </location>
</feature>
<reference evidence="3 4" key="1">
    <citation type="submission" date="2016-11" db="EMBL/GenBank/DDBJ databases">
        <authorList>
            <person name="Jaros S."/>
            <person name="Januszkiewicz K."/>
            <person name="Wedrychowicz H."/>
        </authorList>
    </citation>
    <scope>NUCLEOTIDE SEQUENCE [LARGE SCALE GENOMIC DNA]</scope>
    <source>
        <strain evidence="3 4">DSM 44523</strain>
    </source>
</reference>
<feature type="chain" id="PRO_5012838702" evidence="1">
    <location>
        <begin position="27"/>
        <end position="338"/>
    </location>
</feature>
<dbReference type="Gene3D" id="3.10.450.50">
    <property type="match status" value="2"/>
</dbReference>
<name>A0A1M5MYP4_STRHI</name>
<dbReference type="OrthoDB" id="3635962at2"/>
<feature type="domain" description="SnoaL-like" evidence="2">
    <location>
        <begin position="77"/>
        <end position="168"/>
    </location>
</feature>
<gene>
    <name evidence="3" type="ORF">SAMN05444320_11492</name>
</gene>